<dbReference type="GO" id="GO:0050660">
    <property type="term" value="F:flavin adenine dinucleotide binding"/>
    <property type="evidence" value="ECO:0007669"/>
    <property type="project" value="InterPro"/>
</dbReference>
<dbReference type="InterPro" id="IPR007867">
    <property type="entry name" value="GMC_OxRtase_C"/>
</dbReference>
<dbReference type="Proteomes" id="UP000799429">
    <property type="component" value="Unassembled WGS sequence"/>
</dbReference>
<dbReference type="AlphaFoldDB" id="A0A9P4SAK5"/>
<evidence type="ECO:0000256" key="11">
    <source>
        <dbReference type="ARBA" id="ARBA00038856"/>
    </source>
</evidence>
<comment type="caution">
    <text evidence="20">The sequence shown here is derived from an EMBL/GenBank/DDBJ whole genome shotgun (WGS) entry which is preliminary data.</text>
</comment>
<dbReference type="PANTHER" id="PTHR47470:SF1">
    <property type="entry name" value="FAD-DEPENDENT OXIDOREDUCTASE 2 FAD BINDING DOMAIN-CONTAINING PROTEIN"/>
    <property type="match status" value="1"/>
</dbReference>
<dbReference type="GO" id="GO:0016995">
    <property type="term" value="F:cholesterol oxidase activity"/>
    <property type="evidence" value="ECO:0007669"/>
    <property type="project" value="UniProtKB-EC"/>
</dbReference>
<keyword evidence="7" id="KW-0443">Lipid metabolism</keyword>
<dbReference type="GO" id="GO:0008203">
    <property type="term" value="P:cholesterol metabolic process"/>
    <property type="evidence" value="ECO:0007669"/>
    <property type="project" value="UniProtKB-KW"/>
</dbReference>
<dbReference type="InterPro" id="IPR036188">
    <property type="entry name" value="FAD/NAD-bd_sf"/>
</dbReference>
<dbReference type="OrthoDB" id="9974421at2759"/>
<reference evidence="20" key="1">
    <citation type="journal article" date="2020" name="Stud. Mycol.">
        <title>101 Dothideomycetes genomes: a test case for predicting lifestyles and emergence of pathogens.</title>
        <authorList>
            <person name="Haridas S."/>
            <person name="Albert R."/>
            <person name="Binder M."/>
            <person name="Bloem J."/>
            <person name="Labutti K."/>
            <person name="Salamov A."/>
            <person name="Andreopoulos B."/>
            <person name="Baker S."/>
            <person name="Barry K."/>
            <person name="Bills G."/>
            <person name="Bluhm B."/>
            <person name="Cannon C."/>
            <person name="Castanera R."/>
            <person name="Culley D."/>
            <person name="Daum C."/>
            <person name="Ezra D."/>
            <person name="Gonzalez J."/>
            <person name="Henrissat B."/>
            <person name="Kuo A."/>
            <person name="Liang C."/>
            <person name="Lipzen A."/>
            <person name="Lutzoni F."/>
            <person name="Magnuson J."/>
            <person name="Mondo S."/>
            <person name="Nolan M."/>
            <person name="Ohm R."/>
            <person name="Pangilinan J."/>
            <person name="Park H.-J."/>
            <person name="Ramirez L."/>
            <person name="Alfaro M."/>
            <person name="Sun H."/>
            <person name="Tritt A."/>
            <person name="Yoshinaga Y."/>
            <person name="Zwiers L.-H."/>
            <person name="Turgeon B."/>
            <person name="Goodwin S."/>
            <person name="Spatafora J."/>
            <person name="Crous P."/>
            <person name="Grigoriev I."/>
        </authorList>
    </citation>
    <scope>NUCLEOTIDE SEQUENCE</scope>
    <source>
        <strain evidence="20">CBS 101060</strain>
    </source>
</reference>
<feature type="domain" description="Glucose-methanol-choline oxidoreductase N-terminal" evidence="17">
    <location>
        <begin position="124"/>
        <end position="368"/>
    </location>
</feature>
<dbReference type="PANTHER" id="PTHR47470">
    <property type="entry name" value="CHOLESTEROL OXIDASE"/>
    <property type="match status" value="1"/>
</dbReference>
<dbReference type="InterPro" id="IPR052542">
    <property type="entry name" value="Cholesterol_Oxidase"/>
</dbReference>
<evidence type="ECO:0000259" key="18">
    <source>
        <dbReference type="Pfam" id="PF00890"/>
    </source>
</evidence>
<keyword evidence="8" id="KW-1207">Sterol metabolism</keyword>
<comment type="pathway">
    <text evidence="12">Steroid metabolism; cholesterol degradation.</text>
</comment>
<evidence type="ECO:0000256" key="16">
    <source>
        <dbReference type="SAM" id="MobiDB-lite"/>
    </source>
</evidence>
<evidence type="ECO:0000256" key="5">
    <source>
        <dbReference type="ARBA" id="ARBA00022827"/>
    </source>
</evidence>
<organism evidence="20 21">
    <name type="scientific">Patellaria atrata CBS 101060</name>
    <dbReference type="NCBI Taxonomy" id="1346257"/>
    <lineage>
        <taxon>Eukaryota</taxon>
        <taxon>Fungi</taxon>
        <taxon>Dikarya</taxon>
        <taxon>Ascomycota</taxon>
        <taxon>Pezizomycotina</taxon>
        <taxon>Dothideomycetes</taxon>
        <taxon>Dothideomycetes incertae sedis</taxon>
        <taxon>Patellariales</taxon>
        <taxon>Patellariaceae</taxon>
        <taxon>Patellaria</taxon>
    </lineage>
</organism>
<evidence type="ECO:0000256" key="9">
    <source>
        <dbReference type="ARBA" id="ARBA00023221"/>
    </source>
</evidence>
<dbReference type="Pfam" id="PF00890">
    <property type="entry name" value="FAD_binding_2"/>
    <property type="match status" value="1"/>
</dbReference>
<protein>
    <recommendedName>
        <fullName evidence="14">Cholesterol oxidase</fullName>
        <ecNumber evidence="13">1.1.3.6</ecNumber>
        <ecNumber evidence="11">5.3.3.1</ecNumber>
    </recommendedName>
    <alternativeName>
        <fullName evidence="15">Cholesterol isomerase</fullName>
    </alternativeName>
</protein>
<evidence type="ECO:0000259" key="19">
    <source>
        <dbReference type="Pfam" id="PF05199"/>
    </source>
</evidence>
<proteinExistence type="inferred from homology"/>
<keyword evidence="9" id="KW-0753">Steroid metabolism</keyword>
<dbReference type="InterPro" id="IPR000172">
    <property type="entry name" value="GMC_OxRdtase_N"/>
</dbReference>
<name>A0A9P4SAK5_9PEZI</name>
<dbReference type="Pfam" id="PF00732">
    <property type="entry name" value="GMC_oxred_N"/>
    <property type="match status" value="1"/>
</dbReference>
<dbReference type="SUPFAM" id="SSF51905">
    <property type="entry name" value="FAD/NAD(P)-binding domain"/>
    <property type="match status" value="1"/>
</dbReference>
<evidence type="ECO:0000256" key="4">
    <source>
        <dbReference type="ARBA" id="ARBA00022630"/>
    </source>
</evidence>
<dbReference type="SUPFAM" id="SSF53474">
    <property type="entry name" value="alpha/beta-Hydrolases"/>
    <property type="match status" value="1"/>
</dbReference>
<keyword evidence="5" id="KW-0274">FAD</keyword>
<evidence type="ECO:0000259" key="17">
    <source>
        <dbReference type="Pfam" id="PF00732"/>
    </source>
</evidence>
<keyword evidence="4" id="KW-0285">Flavoprotein</keyword>
<dbReference type="EMBL" id="MU006097">
    <property type="protein sequence ID" value="KAF2838312.1"/>
    <property type="molecule type" value="Genomic_DNA"/>
</dbReference>
<dbReference type="GO" id="GO:0004769">
    <property type="term" value="F:steroid Delta-isomerase activity"/>
    <property type="evidence" value="ECO:0007669"/>
    <property type="project" value="UniProtKB-EC"/>
</dbReference>
<dbReference type="Pfam" id="PF05199">
    <property type="entry name" value="GMC_oxred_C"/>
    <property type="match status" value="1"/>
</dbReference>
<feature type="region of interest" description="Disordered" evidence="16">
    <location>
        <begin position="27"/>
        <end position="47"/>
    </location>
</feature>
<evidence type="ECO:0000256" key="10">
    <source>
        <dbReference type="ARBA" id="ARBA00023235"/>
    </source>
</evidence>
<evidence type="ECO:0000256" key="1">
    <source>
        <dbReference type="ARBA" id="ARBA00001974"/>
    </source>
</evidence>
<dbReference type="InterPro" id="IPR003953">
    <property type="entry name" value="FAD-dep_OxRdtase_2_FAD-bd"/>
</dbReference>
<keyword evidence="21" id="KW-1185">Reference proteome</keyword>
<dbReference type="Gene3D" id="3.40.50.1820">
    <property type="entry name" value="alpha/beta hydrolase"/>
    <property type="match status" value="1"/>
</dbReference>
<evidence type="ECO:0000256" key="3">
    <source>
        <dbReference type="ARBA" id="ARBA00022548"/>
    </source>
</evidence>
<evidence type="ECO:0000313" key="21">
    <source>
        <dbReference type="Proteomes" id="UP000799429"/>
    </source>
</evidence>
<feature type="domain" description="FAD-dependent oxidoreductase 2 FAD-binding" evidence="18">
    <location>
        <begin position="65"/>
        <end position="97"/>
    </location>
</feature>
<evidence type="ECO:0000256" key="7">
    <source>
        <dbReference type="ARBA" id="ARBA00023098"/>
    </source>
</evidence>
<evidence type="ECO:0000313" key="20">
    <source>
        <dbReference type="EMBL" id="KAF2838312.1"/>
    </source>
</evidence>
<keyword evidence="3" id="KW-0153">Cholesterol metabolism</keyword>
<evidence type="ECO:0000256" key="2">
    <source>
        <dbReference type="ARBA" id="ARBA00010790"/>
    </source>
</evidence>
<comment type="similarity">
    <text evidence="2">Belongs to the GMC oxidoreductase family.</text>
</comment>
<dbReference type="EC" id="5.3.3.1" evidence="11"/>
<dbReference type="EC" id="1.1.3.6" evidence="13"/>
<comment type="cofactor">
    <cofactor evidence="1">
        <name>FAD</name>
        <dbReference type="ChEBI" id="CHEBI:57692"/>
    </cofactor>
</comment>
<evidence type="ECO:0000256" key="14">
    <source>
        <dbReference type="ARBA" id="ARBA00049744"/>
    </source>
</evidence>
<evidence type="ECO:0000256" key="8">
    <source>
        <dbReference type="ARBA" id="ARBA00023166"/>
    </source>
</evidence>
<evidence type="ECO:0000256" key="15">
    <source>
        <dbReference type="ARBA" id="ARBA00049778"/>
    </source>
</evidence>
<gene>
    <name evidence="20" type="ORF">M501DRAFT_956716</name>
</gene>
<feature type="non-terminal residue" evidence="20">
    <location>
        <position position="1241"/>
    </location>
</feature>
<feature type="domain" description="Glucose-methanol-choline oxidoreductase C-terminal" evidence="19">
    <location>
        <begin position="520"/>
        <end position="614"/>
    </location>
</feature>
<sequence length="1241" mass="136146">MLWNLLSNPTTMADVKGGHLPYWRPNAGARTGETETEPLVPGSAPNGKTYPVLSRSVSAMRPEYDVVVVGSGYGGGVAASRIARAGKSVAVLELGKEKWPGQYPSGLKAAKSELHISGHYCKSTGLFKNSKLGKTTGLYHLILGDGQNALVGNGLGGTSLINANVFLECDKRTLELDAWPESIRKDPFSLKKYYAAAAKMLQPTQYPKDYPNLQKLSVLQEQSRILGLEENFYRVPQTTFFHNGLNSTGVRMNASTGSGQDMTGVNDGSKNSVLMTYIADAWNWGAELFCECEVRYIRKDKEGSGYTIFFAWHGYHRSSFKKVFYSQLMWVKAREICFLGAGALGTTEILLRSQAHGLSLSPVIGQKLSGNGDFLAFGYNSDEIVNGIGRETSSKGVPCGPTITGIIDNRGPKAAPNVLDGHVIQEGAIPKVLAPLVQPVLEALPGKIHPKPFTMPQRLRHFSSRMKNRIRGPYAKGSSVNRTQTYLIMSHDTNEGSLTLENDSPCLEFSGVTRTEHVQHIKKILEKATNGIGGTLINSPFYAAFNSKKQITVHPLGGAIMSSDNTGRKGATNHLGQVFTGNGSEIYEGLVCVDGAIIPSSLGVNPLATITALAERSVDLIAHQRGWTIDQSENGELNLFGKPTQSRDMIHKETHARTTTDFAENDGGIRFTETMEGYVHIGSDIDDFDLAENTAIGCASLGRLYLSINAQDVDILLRDPDHAAPATGSFACVALSKEPLLITSGKVQFFIPDENVSDAKSIVYKLSLLSTDNETYLLEGLKNIDSSIAFSVSGAWRATTTLYTTIKHPDGTLAGKGKLKISWSNFVSELKTIRSSTETKPSRRKTGKWKFIRYFARNTAGYIFSPFRPFSLPASGTEGYLPKIPPSQTVTLTADDGIQTIMKVWTPDITPSTPRSESKVPILFIPGAAVDDQIFALPTIPTNTVEYFTSRGHTAYVTTLRFGISPSVKEGHTAYDARLDVVAAMRYVREQYQNRKFYVVTHCVGAISTSMALLEGLVPADWFQGMTVSQAFFYQKFGAVNRWKVALGPKLLPKLYRFLARDTWFRTTPHPTHETPFHRALDTLLRLYPTRAPDLCNDPTCHRCSLAFGRLWVHANLNRATHSHLHSFFNGLHMDFLSHLTAMGAAGEACDNEGRSLVTADGLERFRGLKVLFLAGGKNVVFVPESTGRACEVLRERFSGGDYRRKVVRGYGHLDLWMGRGSVRDVYPRVWGHVLETSEGG</sequence>
<keyword evidence="6" id="KW-0560">Oxidoreductase</keyword>
<evidence type="ECO:0000256" key="6">
    <source>
        <dbReference type="ARBA" id="ARBA00023002"/>
    </source>
</evidence>
<keyword evidence="10" id="KW-0413">Isomerase</keyword>
<accession>A0A9P4SAK5</accession>
<evidence type="ECO:0000256" key="13">
    <source>
        <dbReference type="ARBA" id="ARBA00049723"/>
    </source>
</evidence>
<dbReference type="Gene3D" id="3.50.50.60">
    <property type="entry name" value="FAD/NAD(P)-binding domain"/>
    <property type="match status" value="3"/>
</dbReference>
<dbReference type="InterPro" id="IPR029058">
    <property type="entry name" value="AB_hydrolase_fold"/>
</dbReference>
<evidence type="ECO:0000256" key="12">
    <source>
        <dbReference type="ARBA" id="ARBA00049645"/>
    </source>
</evidence>